<reference evidence="1 2" key="1">
    <citation type="submission" date="2024-05" db="EMBL/GenBank/DDBJ databases">
        <title>Genome sequencing and assembly of Indian major carp, Cirrhinus mrigala (Hamilton, 1822).</title>
        <authorList>
            <person name="Mohindra V."/>
            <person name="Chowdhury L.M."/>
            <person name="Lal K."/>
            <person name="Jena J.K."/>
        </authorList>
    </citation>
    <scope>NUCLEOTIDE SEQUENCE [LARGE SCALE GENOMIC DNA]</scope>
    <source>
        <strain evidence="1">CM1030</strain>
        <tissue evidence="1">Blood</tissue>
    </source>
</reference>
<proteinExistence type="predicted"/>
<dbReference type="AlphaFoldDB" id="A0ABD0QJ52"/>
<sequence>HSAASVRELSVKVVQAMYRLHGKAVLHYLPPDDTSTRKNVLYKNLFDSLAKLDGNTINTQ</sequence>
<dbReference type="PANTHER" id="PTHR13371:SF0">
    <property type="entry name" value="CENTROSOMAL PROTEIN OF 104 KDA"/>
    <property type="match status" value="1"/>
</dbReference>
<gene>
    <name evidence="1" type="ORF">M9458_017721</name>
</gene>
<comment type="caution">
    <text evidence="1">The sequence shown here is derived from an EMBL/GenBank/DDBJ whole genome shotgun (WGS) entry which is preliminary data.</text>
</comment>
<dbReference type="EMBL" id="JAMKFB020000008">
    <property type="protein sequence ID" value="KAL0186051.1"/>
    <property type="molecule type" value="Genomic_DNA"/>
</dbReference>
<accession>A0ABD0QJ52</accession>
<evidence type="ECO:0000313" key="1">
    <source>
        <dbReference type="EMBL" id="KAL0186051.1"/>
    </source>
</evidence>
<dbReference type="InterPro" id="IPR052607">
    <property type="entry name" value="CEP104-like"/>
</dbReference>
<feature type="non-terminal residue" evidence="1">
    <location>
        <position position="1"/>
    </location>
</feature>
<name>A0ABD0QJ52_CIRMR</name>
<organism evidence="1 2">
    <name type="scientific">Cirrhinus mrigala</name>
    <name type="common">Mrigala</name>
    <dbReference type="NCBI Taxonomy" id="683832"/>
    <lineage>
        <taxon>Eukaryota</taxon>
        <taxon>Metazoa</taxon>
        <taxon>Chordata</taxon>
        <taxon>Craniata</taxon>
        <taxon>Vertebrata</taxon>
        <taxon>Euteleostomi</taxon>
        <taxon>Actinopterygii</taxon>
        <taxon>Neopterygii</taxon>
        <taxon>Teleostei</taxon>
        <taxon>Ostariophysi</taxon>
        <taxon>Cypriniformes</taxon>
        <taxon>Cyprinidae</taxon>
        <taxon>Labeoninae</taxon>
        <taxon>Labeonini</taxon>
        <taxon>Cirrhinus</taxon>
    </lineage>
</organism>
<dbReference type="Proteomes" id="UP001529510">
    <property type="component" value="Unassembled WGS sequence"/>
</dbReference>
<dbReference type="PANTHER" id="PTHR13371">
    <property type="entry name" value="GLYCINE-, GLUTAMATE-, THIENYLCYCLOHEXYLPIPERIDINE-BINDING PROTEIN"/>
    <property type="match status" value="1"/>
</dbReference>
<protein>
    <submittedName>
        <fullName evidence="1">Uncharacterized protein</fullName>
    </submittedName>
</protein>
<feature type="non-terminal residue" evidence="1">
    <location>
        <position position="60"/>
    </location>
</feature>
<keyword evidence="2" id="KW-1185">Reference proteome</keyword>
<evidence type="ECO:0000313" key="2">
    <source>
        <dbReference type="Proteomes" id="UP001529510"/>
    </source>
</evidence>